<evidence type="ECO:0000313" key="2">
    <source>
        <dbReference type="EMBL" id="PQA60025.1"/>
    </source>
</evidence>
<evidence type="ECO:0000313" key="3">
    <source>
        <dbReference type="Proteomes" id="UP000239590"/>
    </source>
</evidence>
<accession>A0A2S7IQN6</accession>
<gene>
    <name evidence="2" type="ORF">C5O19_10510</name>
</gene>
<dbReference type="SUPFAM" id="SSF69318">
    <property type="entry name" value="Integrin alpha N-terminal domain"/>
    <property type="match status" value="1"/>
</dbReference>
<organism evidence="2 3">
    <name type="scientific">Siphonobacter curvatus</name>
    <dbReference type="NCBI Taxonomy" id="2094562"/>
    <lineage>
        <taxon>Bacteria</taxon>
        <taxon>Pseudomonadati</taxon>
        <taxon>Bacteroidota</taxon>
        <taxon>Cytophagia</taxon>
        <taxon>Cytophagales</taxon>
        <taxon>Cytophagaceae</taxon>
        <taxon>Siphonobacter</taxon>
    </lineage>
</organism>
<comment type="caution">
    <text evidence="2">The sequence shown here is derived from an EMBL/GenBank/DDBJ whole genome shotgun (WGS) entry which is preliminary data.</text>
</comment>
<dbReference type="Pfam" id="PF13517">
    <property type="entry name" value="FG-GAP_3"/>
    <property type="match status" value="1"/>
</dbReference>
<dbReference type="AlphaFoldDB" id="A0A2S7IQN6"/>
<dbReference type="InterPro" id="IPR013517">
    <property type="entry name" value="FG-GAP"/>
</dbReference>
<sequence length="503" mass="56877">MIRLLTQWIMRLGSWLSLVLILSYCRPGSSLLAEKGAQLVDQHCSSCHLAVHPVLLDRQTWLKQVLPAMAPKLGIGTTARGEYYPETNAALPFEEWLTLVDYFRQFAPDTLLPAQRVPVSNDYSLFAIKPAPADSATALTLMVHLEKDRVYSAQATNAMLVQWDRHLNRIDSVRFPAPVVQLHVRSDSEMFATSIGTMRAQDQWAGSLIHRKGSNQTVLAPQMPRPIHTASGDFNRDGRTDWLIAGFGHTQGGLYLTSQRADETYETRLLTAQPGATQIEVGDYNADGWPDAIVLFAHANEGLWLFQNDQKGGFKSIPLLRFLPLAGSSSFQLVDLNKDGKLDLIYTSGDNSDYSRILKPYHGLYIYLNEGNFKFRKHWFYPINGATKVLAEDFDLDGDVDLATIAFFADFQHHPQENFLYFKQTQPLHFQPYSPPITTFGRWICMDAKDWDGDGDTDLVLGNFSKGFRNLPHIQPHWSIKIPFIILENKTHNKLNKRASLVQ</sequence>
<protein>
    <recommendedName>
        <fullName evidence="4">Cytochrome c domain-containing protein</fullName>
    </recommendedName>
</protein>
<name>A0A2S7IQN6_9BACT</name>
<reference evidence="3" key="1">
    <citation type="submission" date="2018-02" db="EMBL/GenBank/DDBJ databases">
        <title>Genome sequencing of Solimonas sp. HR-BB.</title>
        <authorList>
            <person name="Lee Y."/>
            <person name="Jeon C.O."/>
        </authorList>
    </citation>
    <scope>NUCLEOTIDE SEQUENCE [LARGE SCALE GENOMIC DNA]</scope>
    <source>
        <strain evidence="3">HR-U</strain>
    </source>
</reference>
<dbReference type="Gene3D" id="2.130.10.130">
    <property type="entry name" value="Integrin alpha, N-terminal"/>
    <property type="match status" value="2"/>
</dbReference>
<dbReference type="EMBL" id="PTRA01000001">
    <property type="protein sequence ID" value="PQA60025.1"/>
    <property type="molecule type" value="Genomic_DNA"/>
</dbReference>
<dbReference type="Proteomes" id="UP000239590">
    <property type="component" value="Unassembled WGS sequence"/>
</dbReference>
<dbReference type="RefSeq" id="WP_104711957.1">
    <property type="nucleotide sequence ID" value="NZ_PTRA01000001.1"/>
</dbReference>
<evidence type="ECO:0008006" key="4">
    <source>
        <dbReference type="Google" id="ProtNLM"/>
    </source>
</evidence>
<proteinExistence type="predicted"/>
<keyword evidence="3" id="KW-1185">Reference proteome</keyword>
<dbReference type="InterPro" id="IPR028994">
    <property type="entry name" value="Integrin_alpha_N"/>
</dbReference>
<evidence type="ECO:0000256" key="1">
    <source>
        <dbReference type="ARBA" id="ARBA00022729"/>
    </source>
</evidence>
<dbReference type="PANTHER" id="PTHR44103">
    <property type="entry name" value="PROPROTEIN CONVERTASE P"/>
    <property type="match status" value="1"/>
</dbReference>
<dbReference type="OrthoDB" id="1391917at2"/>
<dbReference type="PANTHER" id="PTHR44103:SF1">
    <property type="entry name" value="PROPROTEIN CONVERTASE P"/>
    <property type="match status" value="1"/>
</dbReference>
<keyword evidence="1" id="KW-0732">Signal</keyword>